<keyword evidence="1" id="KW-0472">Membrane</keyword>
<proteinExistence type="predicted"/>
<reference evidence="2" key="1">
    <citation type="submission" date="2025-08" db="UniProtKB">
        <authorList>
            <consortium name="Ensembl"/>
        </authorList>
    </citation>
    <scope>IDENTIFICATION</scope>
</reference>
<keyword evidence="1" id="KW-0812">Transmembrane</keyword>
<feature type="transmembrane region" description="Helical" evidence="1">
    <location>
        <begin position="102"/>
        <end position="119"/>
    </location>
</feature>
<protein>
    <submittedName>
        <fullName evidence="2">Uncharacterized protein</fullName>
    </submittedName>
</protein>
<dbReference type="AlphaFoldDB" id="A0A8D0N2H0"/>
<name>A0A8D0N2H0_PIG</name>
<organism evidence="2 3">
    <name type="scientific">Sus scrofa</name>
    <name type="common">Pig</name>
    <dbReference type="NCBI Taxonomy" id="9823"/>
    <lineage>
        <taxon>Eukaryota</taxon>
        <taxon>Metazoa</taxon>
        <taxon>Chordata</taxon>
        <taxon>Craniata</taxon>
        <taxon>Vertebrata</taxon>
        <taxon>Euteleostomi</taxon>
        <taxon>Mammalia</taxon>
        <taxon>Eutheria</taxon>
        <taxon>Laurasiatheria</taxon>
        <taxon>Artiodactyla</taxon>
        <taxon>Suina</taxon>
        <taxon>Suidae</taxon>
        <taxon>Sus</taxon>
    </lineage>
</organism>
<evidence type="ECO:0000256" key="1">
    <source>
        <dbReference type="SAM" id="Phobius"/>
    </source>
</evidence>
<dbReference type="Proteomes" id="UP000694726">
    <property type="component" value="Unplaced"/>
</dbReference>
<dbReference type="Ensembl" id="ENSSSCT00015028409.1">
    <property type="protein sequence ID" value="ENSSSCP00015011124.1"/>
    <property type="gene ID" value="ENSSSCG00015021534.1"/>
</dbReference>
<sequence length="120" mass="13467">MAEQYSTVYMYHIFFIHSSVNGHLGCFHVLAVINTAAMNIGVHVSFQSMVFSGYMPRSGIARSYGNSILSFLRNLHAVLHSGCTNLHSYQQGRRVPFSPHSLQHLLFVAFLMMAVLTSMK</sequence>
<evidence type="ECO:0000313" key="2">
    <source>
        <dbReference type="Ensembl" id="ENSSSCP00015011124.1"/>
    </source>
</evidence>
<evidence type="ECO:0000313" key="3">
    <source>
        <dbReference type="Proteomes" id="UP000694726"/>
    </source>
</evidence>
<keyword evidence="1" id="KW-1133">Transmembrane helix</keyword>
<accession>A0A8D0N2H0</accession>